<proteinExistence type="predicted"/>
<dbReference type="Proteomes" id="UP000030746">
    <property type="component" value="Unassembled WGS sequence"/>
</dbReference>
<dbReference type="PANTHER" id="PTHR15742">
    <property type="entry name" value="GIRDIN"/>
    <property type="match status" value="1"/>
</dbReference>
<accession>V3Z5L2</accession>
<feature type="non-terminal residue" evidence="2">
    <location>
        <position position="1"/>
    </location>
</feature>
<dbReference type="RefSeq" id="XP_009063212.1">
    <property type="nucleotide sequence ID" value="XM_009064964.1"/>
</dbReference>
<feature type="coiled-coil region" evidence="1">
    <location>
        <begin position="17"/>
        <end position="128"/>
    </location>
</feature>
<dbReference type="HOGENOM" id="CLU_1922332_0_0_1"/>
<dbReference type="KEGG" id="lgi:LOTGIDRAFT_76997"/>
<evidence type="ECO:0000256" key="1">
    <source>
        <dbReference type="SAM" id="Coils"/>
    </source>
</evidence>
<dbReference type="PANTHER" id="PTHR15742:SF5">
    <property type="entry name" value="GIRDIN"/>
    <property type="match status" value="1"/>
</dbReference>
<evidence type="ECO:0000313" key="2">
    <source>
        <dbReference type="EMBL" id="ESO86053.1"/>
    </source>
</evidence>
<dbReference type="InterPro" id="IPR049885">
    <property type="entry name" value="MTCL1-3"/>
</dbReference>
<protein>
    <submittedName>
        <fullName evidence="2">Uncharacterized protein</fullName>
    </submittedName>
</protein>
<dbReference type="EMBL" id="KB203188">
    <property type="protein sequence ID" value="ESO86053.1"/>
    <property type="molecule type" value="Genomic_DNA"/>
</dbReference>
<name>V3Z5L2_LOTGI</name>
<dbReference type="CTD" id="20252253"/>
<reference evidence="2 3" key="1">
    <citation type="journal article" date="2013" name="Nature">
        <title>Insights into bilaterian evolution from three spiralian genomes.</title>
        <authorList>
            <person name="Simakov O."/>
            <person name="Marletaz F."/>
            <person name="Cho S.J."/>
            <person name="Edsinger-Gonzales E."/>
            <person name="Havlak P."/>
            <person name="Hellsten U."/>
            <person name="Kuo D.H."/>
            <person name="Larsson T."/>
            <person name="Lv J."/>
            <person name="Arendt D."/>
            <person name="Savage R."/>
            <person name="Osoegawa K."/>
            <person name="de Jong P."/>
            <person name="Grimwood J."/>
            <person name="Chapman J.A."/>
            <person name="Shapiro H."/>
            <person name="Aerts A."/>
            <person name="Otillar R.P."/>
            <person name="Terry A.Y."/>
            <person name="Boore J.L."/>
            <person name="Grigoriev I.V."/>
            <person name="Lindberg D.R."/>
            <person name="Seaver E.C."/>
            <person name="Weisblat D.A."/>
            <person name="Putnam N.H."/>
            <person name="Rokhsar D.S."/>
        </authorList>
    </citation>
    <scope>NUCLEOTIDE SEQUENCE [LARGE SCALE GENOMIC DNA]</scope>
</reference>
<organism evidence="2 3">
    <name type="scientific">Lottia gigantea</name>
    <name type="common">Giant owl limpet</name>
    <dbReference type="NCBI Taxonomy" id="225164"/>
    <lineage>
        <taxon>Eukaryota</taxon>
        <taxon>Metazoa</taxon>
        <taxon>Spiralia</taxon>
        <taxon>Lophotrochozoa</taxon>
        <taxon>Mollusca</taxon>
        <taxon>Gastropoda</taxon>
        <taxon>Patellogastropoda</taxon>
        <taxon>Lottioidea</taxon>
        <taxon>Lottiidae</taxon>
        <taxon>Lottia</taxon>
    </lineage>
</organism>
<gene>
    <name evidence="2" type="ORF">LOTGIDRAFT_76997</name>
</gene>
<evidence type="ECO:0000313" key="3">
    <source>
        <dbReference type="Proteomes" id="UP000030746"/>
    </source>
</evidence>
<sequence length="132" mass="15948">ELSNLKIEIEEMYDTFKENEMDEFREIQKELDIASKNCRILQFKLRKSERRNEVIESEKVNARDHIRCLEDELKHAKDVQSQLNDDIDLIEDKKSKVEEENRQLTEILEQADKKQFRMEMDIDRLKDQVSMS</sequence>
<keyword evidence="3" id="KW-1185">Reference proteome</keyword>
<dbReference type="AlphaFoldDB" id="V3Z5L2"/>
<feature type="non-terminal residue" evidence="2">
    <location>
        <position position="132"/>
    </location>
</feature>
<keyword evidence="1" id="KW-0175">Coiled coil</keyword>
<dbReference type="GeneID" id="20252253"/>
<dbReference type="OMA" id="HNEMERA"/>
<dbReference type="OrthoDB" id="10036174at2759"/>